<evidence type="ECO:0000313" key="1">
    <source>
        <dbReference type="EMBL" id="ESA43021.1"/>
    </source>
</evidence>
<keyword evidence="2" id="KW-1185">Reference proteome</keyword>
<dbReference type="RefSeq" id="XP_011394429.1">
    <property type="nucleotide sequence ID" value="XM_011396127.1"/>
</dbReference>
<accession>V5IQH9</accession>
<evidence type="ECO:0000313" key="2">
    <source>
        <dbReference type="Proteomes" id="UP000001805"/>
    </source>
</evidence>
<reference evidence="1 2" key="1">
    <citation type="journal article" date="2003" name="Nature">
        <title>The genome sequence of the filamentous fungus Neurospora crassa.</title>
        <authorList>
            <person name="Galagan J.E."/>
            <person name="Calvo S.E."/>
            <person name="Borkovich K.A."/>
            <person name="Selker E.U."/>
            <person name="Read N.D."/>
            <person name="Jaffe D."/>
            <person name="FitzHugh W."/>
            <person name="Ma L.J."/>
            <person name="Smirnov S."/>
            <person name="Purcell S."/>
            <person name="Rehman B."/>
            <person name="Elkins T."/>
            <person name="Engels R."/>
            <person name="Wang S."/>
            <person name="Nielsen C.B."/>
            <person name="Butler J."/>
            <person name="Endrizzi M."/>
            <person name="Qui D."/>
            <person name="Ianakiev P."/>
            <person name="Bell-Pedersen D."/>
            <person name="Nelson M.A."/>
            <person name="Werner-Washburne M."/>
            <person name="Selitrennikoff C.P."/>
            <person name="Kinsey J.A."/>
            <person name="Braun E.L."/>
            <person name="Zelter A."/>
            <person name="Schulte U."/>
            <person name="Kothe G.O."/>
            <person name="Jedd G."/>
            <person name="Mewes W."/>
            <person name="Staben C."/>
            <person name="Marcotte E."/>
            <person name="Greenberg D."/>
            <person name="Roy A."/>
            <person name="Foley K."/>
            <person name="Naylor J."/>
            <person name="Stange-Thomann N."/>
            <person name="Barrett R."/>
            <person name="Gnerre S."/>
            <person name="Kamal M."/>
            <person name="Kamvysselis M."/>
            <person name="Mauceli E."/>
            <person name="Bielke C."/>
            <person name="Rudd S."/>
            <person name="Frishman D."/>
            <person name="Krystofova S."/>
            <person name="Rasmussen C."/>
            <person name="Metzenberg R.L."/>
            <person name="Perkins D.D."/>
            <person name="Kroken S."/>
            <person name="Cogoni C."/>
            <person name="Macino G."/>
            <person name="Catcheside D."/>
            <person name="Li W."/>
            <person name="Pratt R.J."/>
            <person name="Osmani S.A."/>
            <person name="DeSouza C.P."/>
            <person name="Glass L."/>
            <person name="Orbach M.J."/>
            <person name="Berglund J.A."/>
            <person name="Voelker R."/>
            <person name="Yarden O."/>
            <person name="Plamann M."/>
            <person name="Seiler S."/>
            <person name="Dunlap J."/>
            <person name="Radford A."/>
            <person name="Aramayo R."/>
            <person name="Natvig D.O."/>
            <person name="Alex L.A."/>
            <person name="Mannhaupt G."/>
            <person name="Ebbole D.J."/>
            <person name="Freitag M."/>
            <person name="Paulsen I."/>
            <person name="Sachs M.S."/>
            <person name="Lander E.S."/>
            <person name="Nusbaum C."/>
            <person name="Birren B."/>
        </authorList>
    </citation>
    <scope>NUCLEOTIDE SEQUENCE [LARGE SCALE GENOMIC DNA]</scope>
    <source>
        <strain evidence="2">ATCC 24698 / 74-OR23-1A / CBS 708.71 / DSM 1257 / FGSC 987</strain>
    </source>
</reference>
<dbReference type="VEuPathDB" id="FungiDB:NCU16857"/>
<protein>
    <submittedName>
        <fullName evidence="1">Uncharacterized protein</fullName>
    </submittedName>
</protein>
<dbReference type="Proteomes" id="UP000001805">
    <property type="component" value="Chromosome 4, Linkage Group IV"/>
</dbReference>
<dbReference type="KEGG" id="ncr:NCU16857"/>
<organism evidence="1 2">
    <name type="scientific">Neurospora crassa (strain ATCC 24698 / 74-OR23-1A / CBS 708.71 / DSM 1257 / FGSC 987)</name>
    <dbReference type="NCBI Taxonomy" id="367110"/>
    <lineage>
        <taxon>Eukaryota</taxon>
        <taxon>Fungi</taxon>
        <taxon>Dikarya</taxon>
        <taxon>Ascomycota</taxon>
        <taxon>Pezizomycotina</taxon>
        <taxon>Sordariomycetes</taxon>
        <taxon>Sordariomycetidae</taxon>
        <taxon>Sordariales</taxon>
        <taxon>Sordariaceae</taxon>
        <taxon>Neurospora</taxon>
    </lineage>
</organism>
<name>V5IQH9_NEUCR</name>
<proteinExistence type="predicted"/>
<dbReference type="GeneID" id="23569692"/>
<dbReference type="EMBL" id="CM002239">
    <property type="protein sequence ID" value="ESA43021.1"/>
    <property type="molecule type" value="Genomic_DNA"/>
</dbReference>
<dbReference type="InParanoid" id="V5IQH9"/>
<sequence length="133" mass="15176">MNKMAFVSRKTHSNCYDERGRVRDTYAWKSTVSPIIGDFSFEDNSKSFMCKNSPVRPYIARSGDRSGFAKSPPKSTQVKLEEMHYYIGSFQQQTACFSCSARLRLPGVNNIEKAMWITLTRYRSHGNVSGNID</sequence>
<dbReference type="AlphaFoldDB" id="V5IQH9"/>
<gene>
    <name evidence="1" type="ORF">NCU16857</name>
</gene>